<comment type="similarity">
    <text evidence="1 12">Belongs to the Nth/MutY family.</text>
</comment>
<dbReference type="InterPro" id="IPR005759">
    <property type="entry name" value="Nth"/>
</dbReference>
<dbReference type="OrthoDB" id="9800977at2"/>
<dbReference type="GO" id="GO:0019104">
    <property type="term" value="F:DNA N-glycosylase activity"/>
    <property type="evidence" value="ECO:0007669"/>
    <property type="project" value="UniProtKB-UniRule"/>
</dbReference>
<feature type="binding site" evidence="12">
    <location>
        <position position="201"/>
    </location>
    <ligand>
        <name>[4Fe-4S] cluster</name>
        <dbReference type="ChEBI" id="CHEBI:49883"/>
    </ligand>
</feature>
<dbReference type="PROSITE" id="PS01155">
    <property type="entry name" value="ENDONUCLEASE_III_2"/>
    <property type="match status" value="1"/>
</dbReference>
<gene>
    <name evidence="12" type="primary">nth</name>
    <name evidence="15" type="ORF">B0W44_09215</name>
</gene>
<organism evidence="15 16">
    <name type="scientific">Novibacillus thermophilus</name>
    <dbReference type="NCBI Taxonomy" id="1471761"/>
    <lineage>
        <taxon>Bacteria</taxon>
        <taxon>Bacillati</taxon>
        <taxon>Bacillota</taxon>
        <taxon>Bacilli</taxon>
        <taxon>Bacillales</taxon>
        <taxon>Thermoactinomycetaceae</taxon>
        <taxon>Novibacillus</taxon>
    </lineage>
</organism>
<dbReference type="InterPro" id="IPR023170">
    <property type="entry name" value="HhH_base_excis_C"/>
</dbReference>
<dbReference type="STRING" id="1471761.B0W44_09215"/>
<dbReference type="FunFam" id="1.10.340.30:FF:000001">
    <property type="entry name" value="Endonuclease III"/>
    <property type="match status" value="1"/>
</dbReference>
<keyword evidence="15" id="KW-0255">Endonuclease</keyword>
<dbReference type="InterPro" id="IPR004036">
    <property type="entry name" value="Endonuclease-III-like_CS2"/>
</dbReference>
<dbReference type="GO" id="GO:0003677">
    <property type="term" value="F:DNA binding"/>
    <property type="evidence" value="ECO:0007669"/>
    <property type="project" value="UniProtKB-UniRule"/>
</dbReference>
<dbReference type="CDD" id="cd00056">
    <property type="entry name" value="ENDO3c"/>
    <property type="match status" value="1"/>
</dbReference>
<reference evidence="15 16" key="1">
    <citation type="journal article" date="2015" name="Int. J. Syst. Evol. Microbiol.">
        <title>Novibacillus thermophilus gen. nov., sp. nov., a Gram-staining-negative and moderately thermophilic member of the family Thermoactinomycetaceae.</title>
        <authorList>
            <person name="Yang G."/>
            <person name="Chen J."/>
            <person name="Zhou S."/>
        </authorList>
    </citation>
    <scope>NUCLEOTIDE SEQUENCE [LARGE SCALE GENOMIC DNA]</scope>
    <source>
        <strain evidence="15 16">SG-1</strain>
    </source>
</reference>
<dbReference type="InterPro" id="IPR000445">
    <property type="entry name" value="HhH_motif"/>
</dbReference>
<name>A0A1U9K7D9_9BACL</name>
<evidence type="ECO:0000256" key="9">
    <source>
        <dbReference type="ARBA" id="ARBA00023204"/>
    </source>
</evidence>
<dbReference type="EC" id="4.2.99.18" evidence="12"/>
<evidence type="ECO:0000256" key="8">
    <source>
        <dbReference type="ARBA" id="ARBA00023125"/>
    </source>
</evidence>
<dbReference type="Gene3D" id="1.10.340.30">
    <property type="entry name" value="Hypothetical protein, domain 2"/>
    <property type="match status" value="1"/>
</dbReference>
<dbReference type="SUPFAM" id="SSF48150">
    <property type="entry name" value="DNA-glycosylase"/>
    <property type="match status" value="1"/>
</dbReference>
<evidence type="ECO:0000256" key="13">
    <source>
        <dbReference type="SAM" id="MobiDB-lite"/>
    </source>
</evidence>
<keyword evidence="4 12" id="KW-0227">DNA damage</keyword>
<protein>
    <recommendedName>
        <fullName evidence="12">Endonuclease III</fullName>
        <ecNumber evidence="12">4.2.99.18</ecNumber>
    </recommendedName>
    <alternativeName>
        <fullName evidence="12">DNA-(apurinic or apyrimidinic site) lyase</fullName>
    </alternativeName>
</protein>
<keyword evidence="16" id="KW-1185">Reference proteome</keyword>
<keyword evidence="7 12" id="KW-0411">Iron-sulfur</keyword>
<keyword evidence="6 12" id="KW-0408">Iron</keyword>
<dbReference type="NCBIfam" id="TIGR01083">
    <property type="entry name" value="nth"/>
    <property type="match status" value="1"/>
</dbReference>
<comment type="cofactor">
    <cofactor evidence="12">
        <name>[4Fe-4S] cluster</name>
        <dbReference type="ChEBI" id="CHEBI:49883"/>
    </cofactor>
    <text evidence="12">Binds 1 [4Fe-4S] cluster.</text>
</comment>
<dbReference type="RefSeq" id="WP_077719802.1">
    <property type="nucleotide sequence ID" value="NZ_CP019699.1"/>
</dbReference>
<dbReference type="PROSITE" id="PS00764">
    <property type="entry name" value="ENDONUCLEASE_III_1"/>
    <property type="match status" value="1"/>
</dbReference>
<evidence type="ECO:0000256" key="2">
    <source>
        <dbReference type="ARBA" id="ARBA00022485"/>
    </source>
</evidence>
<evidence type="ECO:0000313" key="16">
    <source>
        <dbReference type="Proteomes" id="UP000188603"/>
    </source>
</evidence>
<evidence type="ECO:0000256" key="3">
    <source>
        <dbReference type="ARBA" id="ARBA00022723"/>
    </source>
</evidence>
<dbReference type="InterPro" id="IPR004035">
    <property type="entry name" value="Endouclease-III_FeS-bd_BS"/>
</dbReference>
<evidence type="ECO:0000256" key="4">
    <source>
        <dbReference type="ARBA" id="ARBA00022763"/>
    </source>
</evidence>
<keyword evidence="5 12" id="KW-0378">Hydrolase</keyword>
<evidence type="ECO:0000256" key="7">
    <source>
        <dbReference type="ARBA" id="ARBA00023014"/>
    </source>
</evidence>
<dbReference type="FunFam" id="1.10.1670.10:FF:000001">
    <property type="entry name" value="Endonuclease III"/>
    <property type="match status" value="1"/>
</dbReference>
<dbReference type="Pfam" id="PF00730">
    <property type="entry name" value="HhH-GPD"/>
    <property type="match status" value="1"/>
</dbReference>
<sequence>MRPKPKRVQTKKILETLERMYPEAKCELHFRTPFELLIATILSAQCTDKRVNEVTARLFAKYNTPEDFLPLTEEQLQEEIRGLGLYKNKSRNILATCRILYEKYDGKVPKDRKALEALPGVGRKTANVVLSNAFGVPALAVDTHVQRVSNRLALADSENPLETERQLMRKIPRSQWSKAHHWLIWHGRRICVARKPRCLDCDLLPYCWYGRSRHPKERRKSGESGDVHSRSKDRP</sequence>
<keyword evidence="2 12" id="KW-0004">4Fe-4S</keyword>
<accession>A0A1U9K7D9</accession>
<evidence type="ECO:0000259" key="14">
    <source>
        <dbReference type="SMART" id="SM00478"/>
    </source>
</evidence>
<evidence type="ECO:0000256" key="5">
    <source>
        <dbReference type="ARBA" id="ARBA00022801"/>
    </source>
</evidence>
<dbReference type="Pfam" id="PF00633">
    <property type="entry name" value="HHH"/>
    <property type="match status" value="1"/>
</dbReference>
<keyword evidence="9 12" id="KW-0234">DNA repair</keyword>
<dbReference type="GO" id="GO:0006285">
    <property type="term" value="P:base-excision repair, AP site formation"/>
    <property type="evidence" value="ECO:0007669"/>
    <property type="project" value="TreeGrafter"/>
</dbReference>
<keyword evidence="15" id="KW-0540">Nuclease</keyword>
<keyword evidence="11 12" id="KW-0326">Glycosidase</keyword>
<dbReference type="GO" id="GO:0051539">
    <property type="term" value="F:4 iron, 4 sulfur cluster binding"/>
    <property type="evidence" value="ECO:0007669"/>
    <property type="project" value="UniProtKB-UniRule"/>
</dbReference>
<dbReference type="Gene3D" id="1.10.1670.10">
    <property type="entry name" value="Helix-hairpin-Helix base-excision DNA repair enzymes (C-terminal)"/>
    <property type="match status" value="1"/>
</dbReference>
<keyword evidence="8 12" id="KW-0238">DNA-binding</keyword>
<evidence type="ECO:0000256" key="12">
    <source>
        <dbReference type="HAMAP-Rule" id="MF_00942"/>
    </source>
</evidence>
<dbReference type="GO" id="GO:0046872">
    <property type="term" value="F:metal ion binding"/>
    <property type="evidence" value="ECO:0007669"/>
    <property type="project" value="UniProtKB-KW"/>
</dbReference>
<dbReference type="Proteomes" id="UP000188603">
    <property type="component" value="Chromosome"/>
</dbReference>
<feature type="binding site" evidence="12">
    <location>
        <position position="198"/>
    </location>
    <ligand>
        <name>[4Fe-4S] cluster</name>
        <dbReference type="ChEBI" id="CHEBI:49883"/>
    </ligand>
</feature>
<proteinExistence type="inferred from homology"/>
<dbReference type="AlphaFoldDB" id="A0A1U9K7D9"/>
<comment type="catalytic activity">
    <reaction evidence="12">
        <text>2'-deoxyribonucleotide-(2'-deoxyribose 5'-phosphate)-2'-deoxyribonucleotide-DNA = a 3'-end 2'-deoxyribonucleotide-(2,3-dehydro-2,3-deoxyribose 5'-phosphate)-DNA + a 5'-end 5'-phospho-2'-deoxyribonucleoside-DNA + H(+)</text>
        <dbReference type="Rhea" id="RHEA:66592"/>
        <dbReference type="Rhea" id="RHEA-COMP:13180"/>
        <dbReference type="Rhea" id="RHEA-COMP:16897"/>
        <dbReference type="Rhea" id="RHEA-COMP:17067"/>
        <dbReference type="ChEBI" id="CHEBI:15378"/>
        <dbReference type="ChEBI" id="CHEBI:136412"/>
        <dbReference type="ChEBI" id="CHEBI:157695"/>
        <dbReference type="ChEBI" id="CHEBI:167181"/>
        <dbReference type="EC" id="4.2.99.18"/>
    </reaction>
</comment>
<dbReference type="GO" id="GO:0140078">
    <property type="term" value="F:class I DNA-(apurinic or apyrimidinic site) endonuclease activity"/>
    <property type="evidence" value="ECO:0007669"/>
    <property type="project" value="UniProtKB-EC"/>
</dbReference>
<dbReference type="PANTHER" id="PTHR10359:SF18">
    <property type="entry name" value="ENDONUCLEASE III"/>
    <property type="match status" value="1"/>
</dbReference>
<dbReference type="InterPro" id="IPR003265">
    <property type="entry name" value="HhH-GPD_domain"/>
</dbReference>
<evidence type="ECO:0000256" key="10">
    <source>
        <dbReference type="ARBA" id="ARBA00023239"/>
    </source>
</evidence>
<keyword evidence="10 12" id="KW-0456">Lyase</keyword>
<evidence type="ECO:0000256" key="1">
    <source>
        <dbReference type="ARBA" id="ARBA00008343"/>
    </source>
</evidence>
<keyword evidence="3 12" id="KW-0479">Metal-binding</keyword>
<dbReference type="InterPro" id="IPR011257">
    <property type="entry name" value="DNA_glycosylase"/>
</dbReference>
<dbReference type="PANTHER" id="PTHR10359">
    <property type="entry name" value="A/G-SPECIFIC ADENINE GLYCOSYLASE/ENDONUCLEASE III"/>
    <property type="match status" value="1"/>
</dbReference>
<dbReference type="EMBL" id="CP019699">
    <property type="protein sequence ID" value="AQS55941.1"/>
    <property type="molecule type" value="Genomic_DNA"/>
</dbReference>
<feature type="compositionally biased region" description="Basic and acidic residues" evidence="13">
    <location>
        <begin position="220"/>
        <end position="235"/>
    </location>
</feature>
<feature type="binding site" evidence="12">
    <location>
        <position position="207"/>
    </location>
    <ligand>
        <name>[4Fe-4S] cluster</name>
        <dbReference type="ChEBI" id="CHEBI:49883"/>
    </ligand>
</feature>
<dbReference type="HAMAP" id="MF_00942">
    <property type="entry name" value="Nth"/>
    <property type="match status" value="1"/>
</dbReference>
<evidence type="ECO:0000256" key="11">
    <source>
        <dbReference type="ARBA" id="ARBA00023295"/>
    </source>
</evidence>
<feature type="binding site" evidence="12">
    <location>
        <position position="191"/>
    </location>
    <ligand>
        <name>[4Fe-4S] cluster</name>
        <dbReference type="ChEBI" id="CHEBI:49883"/>
    </ligand>
</feature>
<dbReference type="KEGG" id="ntr:B0W44_09215"/>
<comment type="function">
    <text evidence="12">DNA repair enzyme that has both DNA N-glycosylase activity and AP-lyase activity. The DNA N-glycosylase activity releases various damaged pyrimidines from DNA by cleaving the N-glycosidic bond, leaving an AP (apurinic/apyrimidinic) site. The AP-lyase activity cleaves the phosphodiester bond 3' to the AP site by a beta-elimination, leaving a 3'-terminal unsaturated sugar and a product with a terminal 5'-phosphate.</text>
</comment>
<feature type="region of interest" description="Disordered" evidence="13">
    <location>
        <begin position="214"/>
        <end position="235"/>
    </location>
</feature>
<dbReference type="PIRSF" id="PIRSF001435">
    <property type="entry name" value="Nth"/>
    <property type="match status" value="1"/>
</dbReference>
<dbReference type="SMART" id="SM00478">
    <property type="entry name" value="ENDO3c"/>
    <property type="match status" value="1"/>
</dbReference>
<evidence type="ECO:0000313" key="15">
    <source>
        <dbReference type="EMBL" id="AQS55941.1"/>
    </source>
</evidence>
<evidence type="ECO:0000256" key="6">
    <source>
        <dbReference type="ARBA" id="ARBA00023004"/>
    </source>
</evidence>
<feature type="domain" description="HhH-GPD" evidence="14">
    <location>
        <begin position="42"/>
        <end position="189"/>
    </location>
</feature>